<name>A0A0F8ZC28_9ZZZZ</name>
<dbReference type="AlphaFoldDB" id="A0A0F8ZC28"/>
<evidence type="ECO:0000313" key="2">
    <source>
        <dbReference type="EMBL" id="KKK64034.1"/>
    </source>
</evidence>
<feature type="region of interest" description="Disordered" evidence="1">
    <location>
        <begin position="1"/>
        <end position="22"/>
    </location>
</feature>
<dbReference type="EMBL" id="LAZR01061213">
    <property type="protein sequence ID" value="KKK64034.1"/>
    <property type="molecule type" value="Genomic_DNA"/>
</dbReference>
<organism evidence="2">
    <name type="scientific">marine sediment metagenome</name>
    <dbReference type="NCBI Taxonomy" id="412755"/>
    <lineage>
        <taxon>unclassified sequences</taxon>
        <taxon>metagenomes</taxon>
        <taxon>ecological metagenomes</taxon>
    </lineage>
</organism>
<gene>
    <name evidence="2" type="ORF">LCGC14_2988270</name>
</gene>
<feature type="non-terminal residue" evidence="2">
    <location>
        <position position="1"/>
    </location>
</feature>
<proteinExistence type="predicted"/>
<evidence type="ECO:0000256" key="1">
    <source>
        <dbReference type="SAM" id="MobiDB-lite"/>
    </source>
</evidence>
<reference evidence="2" key="1">
    <citation type="journal article" date="2015" name="Nature">
        <title>Complex archaea that bridge the gap between prokaryotes and eukaryotes.</title>
        <authorList>
            <person name="Spang A."/>
            <person name="Saw J.H."/>
            <person name="Jorgensen S.L."/>
            <person name="Zaremba-Niedzwiedzka K."/>
            <person name="Martijn J."/>
            <person name="Lind A.E."/>
            <person name="van Eijk R."/>
            <person name="Schleper C."/>
            <person name="Guy L."/>
            <person name="Ettema T.J."/>
        </authorList>
    </citation>
    <scope>NUCLEOTIDE SEQUENCE</scope>
</reference>
<comment type="caution">
    <text evidence="2">The sequence shown here is derived from an EMBL/GenBank/DDBJ whole genome shotgun (WGS) entry which is preliminary data.</text>
</comment>
<sequence>AIDNYVMGRKPEPEPEPAKNES</sequence>
<feature type="compositionally biased region" description="Basic and acidic residues" evidence="1">
    <location>
        <begin position="9"/>
        <end position="22"/>
    </location>
</feature>
<accession>A0A0F8ZC28</accession>
<protein>
    <submittedName>
        <fullName evidence="2">Uncharacterized protein</fullName>
    </submittedName>
</protein>